<dbReference type="PANTHER" id="PTHR12419:SF8">
    <property type="entry name" value="OVARIAN TUMOR DOMAIN-CONTAINING DEUBIQUITINATING ENZYME 4"/>
    <property type="match status" value="1"/>
</dbReference>
<name>A0ABQ7GDS3_DUNSA</name>
<dbReference type="Gene3D" id="3.90.70.80">
    <property type="match status" value="1"/>
</dbReference>
<feature type="domain" description="OTU" evidence="2">
    <location>
        <begin position="90"/>
        <end position="212"/>
    </location>
</feature>
<dbReference type="PROSITE" id="PS50802">
    <property type="entry name" value="OTU"/>
    <property type="match status" value="1"/>
</dbReference>
<dbReference type="InterPro" id="IPR038765">
    <property type="entry name" value="Papain-like_cys_pep_sf"/>
</dbReference>
<comment type="similarity">
    <text evidence="1">Belongs to the peptidase C85 family.</text>
</comment>
<dbReference type="Proteomes" id="UP000815325">
    <property type="component" value="Unassembled WGS sequence"/>
</dbReference>
<evidence type="ECO:0000259" key="2">
    <source>
        <dbReference type="PROSITE" id="PS50802"/>
    </source>
</evidence>
<evidence type="ECO:0000313" key="3">
    <source>
        <dbReference type="EMBL" id="KAF5832748.1"/>
    </source>
</evidence>
<gene>
    <name evidence="3" type="ORF">DUNSADRAFT_11267</name>
</gene>
<protein>
    <recommendedName>
        <fullName evidence="2">OTU domain-containing protein</fullName>
    </recommendedName>
</protein>
<dbReference type="InterPro" id="IPR003323">
    <property type="entry name" value="OTU_dom"/>
</dbReference>
<dbReference type="InterPro" id="IPR050704">
    <property type="entry name" value="Peptidase_C85-like"/>
</dbReference>
<feature type="non-terminal residue" evidence="3">
    <location>
        <position position="212"/>
    </location>
</feature>
<dbReference type="SUPFAM" id="SSF54001">
    <property type="entry name" value="Cysteine proteinases"/>
    <property type="match status" value="1"/>
</dbReference>
<dbReference type="PANTHER" id="PTHR12419">
    <property type="entry name" value="OTU DOMAIN CONTAINING PROTEIN"/>
    <property type="match status" value="1"/>
</dbReference>
<evidence type="ECO:0000256" key="1">
    <source>
        <dbReference type="ARBA" id="ARBA00010407"/>
    </source>
</evidence>
<dbReference type="EMBL" id="MU069852">
    <property type="protein sequence ID" value="KAF5832748.1"/>
    <property type="molecule type" value="Genomic_DNA"/>
</dbReference>
<accession>A0ABQ7GDS3</accession>
<sequence length="212" mass="23453">MLHLRSFSTRPCCSRRACLREFKRTKSRRLAHQSWSFERLAPTLIHPPELQAAVKLVQHAPLRRPRACLPVAATSSSNGRSGPVPRNSVFKLHKIAGDGSCQFRAIVQGVQYATSGSLLSPQSEAIAAQNLRLKVVQELSVHKEFMEPFIAGITDNWGEYLQRMADPNVWGGEPELVMAVNVIRRPITVHHIVDGAATPIVTYGEELGMAQA</sequence>
<dbReference type="Pfam" id="PF02338">
    <property type="entry name" value="OTU"/>
    <property type="match status" value="1"/>
</dbReference>
<evidence type="ECO:0000313" key="4">
    <source>
        <dbReference type="Proteomes" id="UP000815325"/>
    </source>
</evidence>
<keyword evidence="4" id="KW-1185">Reference proteome</keyword>
<comment type="caution">
    <text evidence="3">The sequence shown here is derived from an EMBL/GenBank/DDBJ whole genome shotgun (WGS) entry which is preliminary data.</text>
</comment>
<organism evidence="3 4">
    <name type="scientific">Dunaliella salina</name>
    <name type="common">Green alga</name>
    <name type="synonym">Protococcus salinus</name>
    <dbReference type="NCBI Taxonomy" id="3046"/>
    <lineage>
        <taxon>Eukaryota</taxon>
        <taxon>Viridiplantae</taxon>
        <taxon>Chlorophyta</taxon>
        <taxon>core chlorophytes</taxon>
        <taxon>Chlorophyceae</taxon>
        <taxon>CS clade</taxon>
        <taxon>Chlamydomonadales</taxon>
        <taxon>Dunaliellaceae</taxon>
        <taxon>Dunaliella</taxon>
    </lineage>
</organism>
<reference evidence="3" key="1">
    <citation type="submission" date="2017-08" db="EMBL/GenBank/DDBJ databases">
        <authorList>
            <person name="Polle J.E."/>
            <person name="Barry K."/>
            <person name="Cushman J."/>
            <person name="Schmutz J."/>
            <person name="Tran D."/>
            <person name="Hathwaick L.T."/>
            <person name="Yim W.C."/>
            <person name="Jenkins J."/>
            <person name="Mckie-Krisberg Z.M."/>
            <person name="Prochnik S."/>
            <person name="Lindquist E."/>
            <person name="Dockter R.B."/>
            <person name="Adam C."/>
            <person name="Molina H."/>
            <person name="Bunkerborg J."/>
            <person name="Jin E."/>
            <person name="Buchheim M."/>
            <person name="Magnuson J."/>
        </authorList>
    </citation>
    <scope>NUCLEOTIDE SEQUENCE</scope>
    <source>
        <strain evidence="3">CCAP 19/18</strain>
    </source>
</reference>
<proteinExistence type="inferred from homology"/>